<accession>A0A7S0BID6</accession>
<name>A0A7S0BID6_9RHOD</name>
<dbReference type="EMBL" id="HBEK01007256">
    <property type="protein sequence ID" value="CAD8393966.1"/>
    <property type="molecule type" value="Transcribed_RNA"/>
</dbReference>
<dbReference type="InterPro" id="IPR011990">
    <property type="entry name" value="TPR-like_helical_dom_sf"/>
</dbReference>
<evidence type="ECO:0000313" key="1">
    <source>
        <dbReference type="EMBL" id="CAD8393966.1"/>
    </source>
</evidence>
<proteinExistence type="predicted"/>
<gene>
    <name evidence="1" type="ORF">RMAR0315_LOCUS3951</name>
</gene>
<organism evidence="1">
    <name type="scientific">Rhodosorus marinus</name>
    <dbReference type="NCBI Taxonomy" id="101924"/>
    <lineage>
        <taxon>Eukaryota</taxon>
        <taxon>Rhodophyta</taxon>
        <taxon>Stylonematophyceae</taxon>
        <taxon>Stylonematales</taxon>
        <taxon>Stylonemataceae</taxon>
        <taxon>Rhodosorus</taxon>
    </lineage>
</organism>
<sequence>MGLEAFVRGAALFRRDRRATVRSRCRVTMANTAIAGAPTIQLARDQMEEELGMIEDWESQASLGTKDPWAAFLRGTICARADYVDAAEQFFDKSQRFGFNKGYEPYYRRAANLFRLGRVEEAALIWDLGLLQSTEMVGNLLHFGHKFNKEYSQFLPLWYGPPRPIQQAVCYYCCGRYKDAINLLGPVSITAGVTPELFLWFTASKIRQEKNVKVSVSIEPPSTHFGVMTQLIELFTESDQNEVKSLLSNLVGHISQQTDRADAMDLQLFLALYCDAHERDQDLKDKLLADLRSEDREIREFNVYIARNQLSKTPDTSLRLASPTYDANRLLLPLLT</sequence>
<dbReference type="SUPFAM" id="SSF48452">
    <property type="entry name" value="TPR-like"/>
    <property type="match status" value="1"/>
</dbReference>
<reference evidence="1" key="1">
    <citation type="submission" date="2021-01" db="EMBL/GenBank/DDBJ databases">
        <authorList>
            <person name="Corre E."/>
            <person name="Pelletier E."/>
            <person name="Niang G."/>
            <person name="Scheremetjew M."/>
            <person name="Finn R."/>
            <person name="Kale V."/>
            <person name="Holt S."/>
            <person name="Cochrane G."/>
            <person name="Meng A."/>
            <person name="Brown T."/>
            <person name="Cohen L."/>
        </authorList>
    </citation>
    <scope>NUCLEOTIDE SEQUENCE</scope>
    <source>
        <strain evidence="1">UTEX LB 2760</strain>
    </source>
</reference>
<protein>
    <submittedName>
        <fullName evidence="1">Uncharacterized protein</fullName>
    </submittedName>
</protein>
<dbReference type="AlphaFoldDB" id="A0A7S0BID6"/>